<gene>
    <name evidence="3" type="ORF">Cvel_10580</name>
</gene>
<proteinExistence type="predicted"/>
<evidence type="ECO:0000256" key="2">
    <source>
        <dbReference type="SAM" id="SignalP"/>
    </source>
</evidence>
<feature type="signal peptide" evidence="2">
    <location>
        <begin position="1"/>
        <end position="30"/>
    </location>
</feature>
<feature type="chain" id="PRO_5005192158" evidence="2">
    <location>
        <begin position="31"/>
        <end position="352"/>
    </location>
</feature>
<feature type="region of interest" description="Disordered" evidence="1">
    <location>
        <begin position="81"/>
        <end position="130"/>
    </location>
</feature>
<organism evidence="3">
    <name type="scientific">Chromera velia CCMP2878</name>
    <dbReference type="NCBI Taxonomy" id="1169474"/>
    <lineage>
        <taxon>Eukaryota</taxon>
        <taxon>Sar</taxon>
        <taxon>Alveolata</taxon>
        <taxon>Colpodellida</taxon>
        <taxon>Chromeraceae</taxon>
        <taxon>Chromera</taxon>
    </lineage>
</organism>
<feature type="region of interest" description="Disordered" evidence="1">
    <location>
        <begin position="187"/>
        <end position="206"/>
    </location>
</feature>
<evidence type="ECO:0000313" key="3">
    <source>
        <dbReference type="EMBL" id="CEM51386.1"/>
    </source>
</evidence>
<protein>
    <submittedName>
        <fullName evidence="3">Uncharacterized protein</fullName>
    </submittedName>
</protein>
<accession>A0A0G4I389</accession>
<evidence type="ECO:0000256" key="1">
    <source>
        <dbReference type="SAM" id="MobiDB-lite"/>
    </source>
</evidence>
<dbReference type="EMBL" id="CDMZ01004931">
    <property type="protein sequence ID" value="CEM51386.1"/>
    <property type="molecule type" value="Genomic_DNA"/>
</dbReference>
<sequence length="352" mass="38090">MARTFSSIPRSRLGLLAVLLPPSLLELSFTQTTLRFVGPPVKVTCPLKGRLFGCLARLLAANGLPHLVSLRAPITSLPDSWKPRPVDGAHNNWGWGEEKGDSYWSKQTPSSPRPSPSPSCDAQTRTVTSERVHLSMVSPMPPISQSEDDSEEIVWGKKHDQEAEVSSSRHCQAEENRGRQVLQWSGVSQGSCGWPSRSSERTGGWEGVQTGGWGNAVEQHDRASCSLKDCSGEVDEVHWGGPQSAVTFFSSLPSSLQVLCLDESRLAFSAWKALSDLMGSGGLQNLRTLSVKDTERRVVWSGRSRGPGCRSPAACIFANSQSVQKLQNQPCWSQGSGCEGGFVSEGSAVLED</sequence>
<keyword evidence="2" id="KW-0732">Signal</keyword>
<name>A0A0G4I389_9ALVE</name>
<dbReference type="VEuPathDB" id="CryptoDB:Cvel_10580"/>
<dbReference type="AlphaFoldDB" id="A0A0G4I389"/>
<reference evidence="3" key="1">
    <citation type="submission" date="2014-11" db="EMBL/GenBank/DDBJ databases">
        <authorList>
            <person name="Otto D Thomas"/>
            <person name="Naeem Raeece"/>
        </authorList>
    </citation>
    <scope>NUCLEOTIDE SEQUENCE</scope>
</reference>